<dbReference type="Pfam" id="PF08205">
    <property type="entry name" value="C2-set_2"/>
    <property type="match status" value="1"/>
</dbReference>
<dbReference type="AlphaFoldDB" id="A0A9J6GW34"/>
<evidence type="ECO:0000256" key="1">
    <source>
        <dbReference type="ARBA" id="ARBA00023157"/>
    </source>
</evidence>
<evidence type="ECO:0000313" key="3">
    <source>
        <dbReference type="EMBL" id="KAH9378452.1"/>
    </source>
</evidence>
<keyword evidence="1" id="KW-1015">Disulfide bond</keyword>
<dbReference type="InterPro" id="IPR013162">
    <property type="entry name" value="CD80_C2-set"/>
</dbReference>
<dbReference type="OMA" id="CHAASAW"/>
<evidence type="ECO:0000259" key="2">
    <source>
        <dbReference type="PROSITE" id="PS50835"/>
    </source>
</evidence>
<dbReference type="SUPFAM" id="SSF48726">
    <property type="entry name" value="Immunoglobulin"/>
    <property type="match status" value="1"/>
</dbReference>
<proteinExistence type="predicted"/>
<keyword evidence="4" id="KW-1185">Reference proteome</keyword>
<sequence>MGVAVAPEQVLLIRRGPLVAGVSAELECVAWGSRPEASLQWMLAGRPLTSAFTHWDGRNVSTATVTIRPTPADHGRRLVCAAANPKTPSVPPVQAERRLDVHYPPEVHLETCHAASAWACLHCRVDANPAPAAAVLDPGRASCSEESRQLSSVLRWRQKPGRLEHYVCMAENALGAGSSRPVGLVLLEKQGKNLRSLFLGSRRAVTSDLSTNT</sequence>
<dbReference type="VEuPathDB" id="VectorBase:HLOH_041099"/>
<gene>
    <name evidence="3" type="ORF">HPB48_023144</name>
</gene>
<dbReference type="Gene3D" id="2.60.40.10">
    <property type="entry name" value="Immunoglobulins"/>
    <property type="match status" value="1"/>
</dbReference>
<dbReference type="InterPro" id="IPR007110">
    <property type="entry name" value="Ig-like_dom"/>
</dbReference>
<reference evidence="3 4" key="1">
    <citation type="journal article" date="2020" name="Cell">
        <title>Large-Scale Comparative Analyses of Tick Genomes Elucidate Their Genetic Diversity and Vector Capacities.</title>
        <authorList>
            <consortium name="Tick Genome and Microbiome Consortium (TIGMIC)"/>
            <person name="Jia N."/>
            <person name="Wang J."/>
            <person name="Shi W."/>
            <person name="Du L."/>
            <person name="Sun Y."/>
            <person name="Zhan W."/>
            <person name="Jiang J.F."/>
            <person name="Wang Q."/>
            <person name="Zhang B."/>
            <person name="Ji P."/>
            <person name="Bell-Sakyi L."/>
            <person name="Cui X.M."/>
            <person name="Yuan T.T."/>
            <person name="Jiang B.G."/>
            <person name="Yang W.F."/>
            <person name="Lam T.T."/>
            <person name="Chang Q.C."/>
            <person name="Ding S.J."/>
            <person name="Wang X.J."/>
            <person name="Zhu J.G."/>
            <person name="Ruan X.D."/>
            <person name="Zhao L."/>
            <person name="Wei J.T."/>
            <person name="Ye R.Z."/>
            <person name="Que T.C."/>
            <person name="Du C.H."/>
            <person name="Zhou Y.H."/>
            <person name="Cheng J.X."/>
            <person name="Dai P.F."/>
            <person name="Guo W.B."/>
            <person name="Han X.H."/>
            <person name="Huang E.J."/>
            <person name="Li L.F."/>
            <person name="Wei W."/>
            <person name="Gao Y.C."/>
            <person name="Liu J.Z."/>
            <person name="Shao H.Z."/>
            <person name="Wang X."/>
            <person name="Wang C.C."/>
            <person name="Yang T.C."/>
            <person name="Huo Q.B."/>
            <person name="Li W."/>
            <person name="Chen H.Y."/>
            <person name="Chen S.E."/>
            <person name="Zhou L.G."/>
            <person name="Ni X.B."/>
            <person name="Tian J.H."/>
            <person name="Sheng Y."/>
            <person name="Liu T."/>
            <person name="Pan Y.S."/>
            <person name="Xia L.Y."/>
            <person name="Li J."/>
            <person name="Zhao F."/>
            <person name="Cao W.C."/>
        </authorList>
    </citation>
    <scope>NUCLEOTIDE SEQUENCE [LARGE SCALE GENOMIC DNA]</scope>
    <source>
        <strain evidence="3">HaeL-2018</strain>
    </source>
</reference>
<dbReference type="PANTHER" id="PTHR23278">
    <property type="entry name" value="SIDESTEP PROTEIN"/>
    <property type="match status" value="1"/>
</dbReference>
<dbReference type="EMBL" id="JABSTR010000008">
    <property type="protein sequence ID" value="KAH9378452.1"/>
    <property type="molecule type" value="Genomic_DNA"/>
</dbReference>
<feature type="domain" description="Ig-like" evidence="2">
    <location>
        <begin position="7"/>
        <end position="100"/>
    </location>
</feature>
<accession>A0A9J6GW34</accession>
<organism evidence="3 4">
    <name type="scientific">Haemaphysalis longicornis</name>
    <name type="common">Bush tick</name>
    <dbReference type="NCBI Taxonomy" id="44386"/>
    <lineage>
        <taxon>Eukaryota</taxon>
        <taxon>Metazoa</taxon>
        <taxon>Ecdysozoa</taxon>
        <taxon>Arthropoda</taxon>
        <taxon>Chelicerata</taxon>
        <taxon>Arachnida</taxon>
        <taxon>Acari</taxon>
        <taxon>Parasitiformes</taxon>
        <taxon>Ixodida</taxon>
        <taxon>Ixodoidea</taxon>
        <taxon>Ixodidae</taxon>
        <taxon>Haemaphysalinae</taxon>
        <taxon>Haemaphysalis</taxon>
    </lineage>
</organism>
<comment type="caution">
    <text evidence="3">The sequence shown here is derived from an EMBL/GenBank/DDBJ whole genome shotgun (WGS) entry which is preliminary data.</text>
</comment>
<dbReference type="PROSITE" id="PS50835">
    <property type="entry name" value="IG_LIKE"/>
    <property type="match status" value="1"/>
</dbReference>
<protein>
    <recommendedName>
        <fullName evidence="2">Ig-like domain-containing protein</fullName>
    </recommendedName>
</protein>
<dbReference type="OrthoDB" id="6513471at2759"/>
<dbReference type="InterPro" id="IPR013783">
    <property type="entry name" value="Ig-like_fold"/>
</dbReference>
<evidence type="ECO:0000313" key="4">
    <source>
        <dbReference type="Proteomes" id="UP000821853"/>
    </source>
</evidence>
<dbReference type="InterPro" id="IPR036179">
    <property type="entry name" value="Ig-like_dom_sf"/>
</dbReference>
<name>A0A9J6GW34_HAELO</name>
<dbReference type="Proteomes" id="UP000821853">
    <property type="component" value="Unassembled WGS sequence"/>
</dbReference>
<dbReference type="PANTHER" id="PTHR23278:SF19">
    <property type="entry name" value="OBSCURIN"/>
    <property type="match status" value="1"/>
</dbReference>